<dbReference type="SUPFAM" id="SSF49785">
    <property type="entry name" value="Galactose-binding domain-like"/>
    <property type="match status" value="1"/>
</dbReference>
<evidence type="ECO:0000313" key="9">
    <source>
        <dbReference type="EMBL" id="KRL55182.1"/>
    </source>
</evidence>
<dbReference type="InterPro" id="IPR006104">
    <property type="entry name" value="Glyco_hydro_2_N"/>
</dbReference>
<dbReference type="InterPro" id="IPR023232">
    <property type="entry name" value="Glyco_hydro_2_AS"/>
</dbReference>
<dbReference type="KEGG" id="lol:LACOL_0521"/>
<proteinExistence type="inferred from homology"/>
<evidence type="ECO:0000259" key="8">
    <source>
        <dbReference type="Pfam" id="PF02837"/>
    </source>
</evidence>
<dbReference type="RefSeq" id="WP_057889742.1">
    <property type="nucleotide sequence ID" value="NZ_AZFE01000031.1"/>
</dbReference>
<evidence type="ECO:0000259" key="6">
    <source>
        <dbReference type="Pfam" id="PF00703"/>
    </source>
</evidence>
<evidence type="ECO:0000256" key="1">
    <source>
        <dbReference type="ARBA" id="ARBA00001412"/>
    </source>
</evidence>
<dbReference type="STRING" id="1423778.FC70_GL000778"/>
<dbReference type="InterPro" id="IPR008979">
    <property type="entry name" value="Galactose-bd-like_sf"/>
</dbReference>
<dbReference type="InterPro" id="IPR006102">
    <property type="entry name" value="Ig-like_GH2"/>
</dbReference>
<name>A0A0R1RFN3_9LACO</name>
<dbReference type="GO" id="GO:0009341">
    <property type="term" value="C:beta-galactosidase complex"/>
    <property type="evidence" value="ECO:0007669"/>
    <property type="project" value="TreeGrafter"/>
</dbReference>
<dbReference type="OrthoDB" id="9762066at2"/>
<protein>
    <recommendedName>
        <fullName evidence="3">beta-galactosidase</fullName>
        <ecNumber evidence="3">3.2.1.23</ecNumber>
    </recommendedName>
</protein>
<evidence type="ECO:0000259" key="7">
    <source>
        <dbReference type="Pfam" id="PF02836"/>
    </source>
</evidence>
<dbReference type="InterPro" id="IPR006101">
    <property type="entry name" value="Glyco_hydro_2"/>
</dbReference>
<dbReference type="InterPro" id="IPR036156">
    <property type="entry name" value="Beta-gal/glucu_dom_sf"/>
</dbReference>
<dbReference type="Gene3D" id="2.60.40.10">
    <property type="entry name" value="Immunoglobulins"/>
    <property type="match status" value="1"/>
</dbReference>
<dbReference type="GO" id="GO:0004565">
    <property type="term" value="F:beta-galactosidase activity"/>
    <property type="evidence" value="ECO:0007669"/>
    <property type="project" value="UniProtKB-EC"/>
</dbReference>
<dbReference type="EMBL" id="AZFE01000031">
    <property type="protein sequence ID" value="KRL55182.1"/>
    <property type="molecule type" value="Genomic_DNA"/>
</dbReference>
<sequence>MNPLIDWLDDPAVFSIGNEPAHSDHQYYKTIDEIEQKSSFTQNLNGNWLFNFAQTPQVRLKDFFSLQFDADKMDTIQVPQHIELAGYEQIKYINTLYPWEGKEYRRPVGTDSYEKNSSSLFSTSELNCVGQYRKQFDLDDSLQGKRIKLRFDGVQTAMYVWINGHFIGYAEDSFTPSEFDITKWVHGTGNVVAVEVFKYSSASYLEDQDFFRFFGIFRDVTLLAEPNTHVADLSLVPTVTDDFKQGNLAVKLKLAGDQLEKTKVRITVFDSSKIKLLECTVASEKLINIDHLQIDNVQLWSNQQPTLYNFQAEVIDENGDLIEVVPYRFGFRKIEIKNNVILLNGQRLIISGVNRHEWNCETGRCINEADMRDDLKTFDELNINAVRTCHYPDQDLWYYLCDEHGTYVMAENNLETHGSWQKMGSVEPSYNVPGSVKEWQEAVLARAKNNYELLKNHPSIIFWSLGNESFAGENIAKMNQYYKTMDPYRLTHYEGVFRDPKYRDQVSDVESRMYAYPAEIAEYLESNPDKPYLNCEYMHSMGNSVGGMKSYDDLINKYDSYQGGFIWDFVDQALLVSDEVTGKKVLRYGGDFDDRHSDYEFSGDGLLFADRQLKPASQEVKYFYGKYK</sequence>
<dbReference type="InterPro" id="IPR050347">
    <property type="entry name" value="Bact_Beta-galactosidase"/>
</dbReference>
<accession>A0A0R1RFN3</accession>
<dbReference type="InterPro" id="IPR017853">
    <property type="entry name" value="GH"/>
</dbReference>
<dbReference type="InterPro" id="IPR013783">
    <property type="entry name" value="Ig-like_fold"/>
</dbReference>
<dbReference type="SUPFAM" id="SSF49303">
    <property type="entry name" value="beta-Galactosidase/glucuronidase domain"/>
    <property type="match status" value="1"/>
</dbReference>
<organism evidence="9 10">
    <name type="scientific">Paucilactobacillus oligofermentans DSM 15707 = LMG 22743</name>
    <dbReference type="NCBI Taxonomy" id="1423778"/>
    <lineage>
        <taxon>Bacteria</taxon>
        <taxon>Bacillati</taxon>
        <taxon>Bacillota</taxon>
        <taxon>Bacilli</taxon>
        <taxon>Lactobacillales</taxon>
        <taxon>Lactobacillaceae</taxon>
        <taxon>Paucilactobacillus</taxon>
    </lineage>
</organism>
<evidence type="ECO:0000256" key="4">
    <source>
        <dbReference type="ARBA" id="ARBA00022801"/>
    </source>
</evidence>
<comment type="caution">
    <text evidence="9">The sequence shown here is derived from an EMBL/GenBank/DDBJ whole genome shotgun (WGS) entry which is preliminary data.</text>
</comment>
<comment type="catalytic activity">
    <reaction evidence="1">
        <text>Hydrolysis of terminal non-reducing beta-D-galactose residues in beta-D-galactosides.</text>
        <dbReference type="EC" id="3.2.1.23"/>
    </reaction>
</comment>
<dbReference type="PROSITE" id="PS00608">
    <property type="entry name" value="GLYCOSYL_HYDROL_F2_2"/>
    <property type="match status" value="1"/>
</dbReference>
<evidence type="ECO:0000256" key="5">
    <source>
        <dbReference type="ARBA" id="ARBA00023295"/>
    </source>
</evidence>
<keyword evidence="5" id="KW-0326">Glycosidase</keyword>
<dbReference type="InterPro" id="IPR006103">
    <property type="entry name" value="Glyco_hydro_2_cat"/>
</dbReference>
<dbReference type="AlphaFoldDB" id="A0A0R1RFN3"/>
<dbReference type="Proteomes" id="UP000051697">
    <property type="component" value="Unassembled WGS sequence"/>
</dbReference>
<evidence type="ECO:0000256" key="2">
    <source>
        <dbReference type="ARBA" id="ARBA00007401"/>
    </source>
</evidence>
<keyword evidence="4 9" id="KW-0378">Hydrolase</keyword>
<evidence type="ECO:0000256" key="3">
    <source>
        <dbReference type="ARBA" id="ARBA00012756"/>
    </source>
</evidence>
<gene>
    <name evidence="9" type="ORF">FC70_GL000778</name>
</gene>
<dbReference type="EC" id="3.2.1.23" evidence="3"/>
<reference evidence="9 10" key="1">
    <citation type="journal article" date="2015" name="Genome Announc.">
        <title>Expanding the biotechnology potential of lactobacilli through comparative genomics of 213 strains and associated genera.</title>
        <authorList>
            <person name="Sun Z."/>
            <person name="Harris H.M."/>
            <person name="McCann A."/>
            <person name="Guo C."/>
            <person name="Argimon S."/>
            <person name="Zhang W."/>
            <person name="Yang X."/>
            <person name="Jeffery I.B."/>
            <person name="Cooney J.C."/>
            <person name="Kagawa T.F."/>
            <person name="Liu W."/>
            <person name="Song Y."/>
            <person name="Salvetti E."/>
            <person name="Wrobel A."/>
            <person name="Rasinkangas P."/>
            <person name="Parkhill J."/>
            <person name="Rea M.C."/>
            <person name="O'Sullivan O."/>
            <person name="Ritari J."/>
            <person name="Douillard F.P."/>
            <person name="Paul Ross R."/>
            <person name="Yang R."/>
            <person name="Briner A.E."/>
            <person name="Felis G.E."/>
            <person name="de Vos W.M."/>
            <person name="Barrangou R."/>
            <person name="Klaenhammer T.R."/>
            <person name="Caufield P.W."/>
            <person name="Cui Y."/>
            <person name="Zhang H."/>
            <person name="O'Toole P.W."/>
        </authorList>
    </citation>
    <scope>NUCLEOTIDE SEQUENCE [LARGE SCALE GENOMIC DNA]</scope>
    <source>
        <strain evidence="9 10">DSM 15707</strain>
    </source>
</reference>
<dbReference type="PANTHER" id="PTHR46323:SF2">
    <property type="entry name" value="BETA-GALACTOSIDASE"/>
    <property type="match status" value="1"/>
</dbReference>
<dbReference type="Gene3D" id="3.20.20.80">
    <property type="entry name" value="Glycosidases"/>
    <property type="match status" value="1"/>
</dbReference>
<dbReference type="Pfam" id="PF02836">
    <property type="entry name" value="Glyco_hydro_2_C"/>
    <property type="match status" value="1"/>
</dbReference>
<dbReference type="PATRIC" id="fig|1423778.4.peg.810"/>
<feature type="domain" description="Glycoside hydrolase family 2 immunoglobulin-like beta-sandwich" evidence="6">
    <location>
        <begin position="228"/>
        <end position="332"/>
    </location>
</feature>
<dbReference type="Pfam" id="PF02837">
    <property type="entry name" value="Glyco_hydro_2_N"/>
    <property type="match status" value="1"/>
</dbReference>
<dbReference type="Gene3D" id="2.60.120.260">
    <property type="entry name" value="Galactose-binding domain-like"/>
    <property type="match status" value="1"/>
</dbReference>
<feature type="domain" description="Glycoside hydrolase family 2 catalytic" evidence="7">
    <location>
        <begin position="334"/>
        <end position="626"/>
    </location>
</feature>
<keyword evidence="10" id="KW-1185">Reference proteome</keyword>
<dbReference type="GO" id="GO:0005990">
    <property type="term" value="P:lactose catabolic process"/>
    <property type="evidence" value="ECO:0007669"/>
    <property type="project" value="TreeGrafter"/>
</dbReference>
<dbReference type="PRINTS" id="PR00132">
    <property type="entry name" value="GLHYDRLASE2"/>
</dbReference>
<evidence type="ECO:0000313" key="10">
    <source>
        <dbReference type="Proteomes" id="UP000051697"/>
    </source>
</evidence>
<dbReference type="PANTHER" id="PTHR46323">
    <property type="entry name" value="BETA-GALACTOSIDASE"/>
    <property type="match status" value="1"/>
</dbReference>
<dbReference type="SUPFAM" id="SSF51445">
    <property type="entry name" value="(Trans)glycosidases"/>
    <property type="match status" value="1"/>
</dbReference>
<dbReference type="Pfam" id="PF00703">
    <property type="entry name" value="Glyco_hydro_2"/>
    <property type="match status" value="1"/>
</dbReference>
<feature type="domain" description="Glycosyl hydrolases family 2 sugar binding" evidence="8">
    <location>
        <begin position="42"/>
        <end position="226"/>
    </location>
</feature>
<comment type="similarity">
    <text evidence="2">Belongs to the glycosyl hydrolase 2 family.</text>
</comment>